<gene>
    <name evidence="7" type="ORF">SAY86_027479</name>
</gene>
<dbReference type="PANTHER" id="PTHR12565:SF112">
    <property type="entry name" value="TRANSCRIPTION FACTOR BHLH48-RELATED"/>
    <property type="match status" value="1"/>
</dbReference>
<dbReference type="GO" id="GO:0046983">
    <property type="term" value="F:protein dimerization activity"/>
    <property type="evidence" value="ECO:0007669"/>
    <property type="project" value="InterPro"/>
</dbReference>
<protein>
    <recommendedName>
        <fullName evidence="6">BHLH domain-containing protein</fullName>
    </recommendedName>
</protein>
<keyword evidence="2" id="KW-0805">Transcription regulation</keyword>
<feature type="region of interest" description="Disordered" evidence="5">
    <location>
        <begin position="120"/>
        <end position="180"/>
    </location>
</feature>
<dbReference type="InterPro" id="IPR024097">
    <property type="entry name" value="bHLH_ZIP_TF"/>
</dbReference>
<evidence type="ECO:0000313" key="7">
    <source>
        <dbReference type="EMBL" id="KAK4769329.1"/>
    </source>
</evidence>
<dbReference type="InterPro" id="IPR011598">
    <property type="entry name" value="bHLH_dom"/>
</dbReference>
<proteinExistence type="predicted"/>
<evidence type="ECO:0000256" key="5">
    <source>
        <dbReference type="SAM" id="MobiDB-lite"/>
    </source>
</evidence>
<dbReference type="SMART" id="SM00353">
    <property type="entry name" value="HLH"/>
    <property type="match status" value="1"/>
</dbReference>
<comment type="subcellular location">
    <subcellularLocation>
        <location evidence="1">Nucleus</location>
    </subcellularLocation>
</comment>
<keyword evidence="4" id="KW-0539">Nucleus</keyword>
<accession>A0AAN7KLC2</accession>
<sequence length="327" mass="36067">MEPLSLIGDSSHDPPYEHLLFNEEIQRLIFLPPTPAWNDSCSTAILDVGSVELVHWPQLSESSKPYLNSVDDGVVLFASMSSANTGYGTKCVAYASGENGSSPDTSSVCPSKAKKEAVPYSASEWSSWTHPTVSDTAPEGKVPSSTKRNEREQQDKPSVNEKRKKKKKKNERSQDAESLPYVHVRARRGQATDSHCLAERARREKINARMKLLRELVPGCNEITGTALVLDEIINHVHSLQSQVELLSMKLAAVNPHIDFNLDSIFAPEINGIREIYQQGGYFPTYQHSTWVKEEGSSFAMGDASYLTSTGSANALPLDALQGKMEM</sequence>
<dbReference type="GO" id="GO:0005634">
    <property type="term" value="C:nucleus"/>
    <property type="evidence" value="ECO:0007669"/>
    <property type="project" value="UniProtKB-SubCell"/>
</dbReference>
<dbReference type="AlphaFoldDB" id="A0AAN7KLC2"/>
<dbReference type="SUPFAM" id="SSF47459">
    <property type="entry name" value="HLH, helix-loop-helix DNA-binding domain"/>
    <property type="match status" value="1"/>
</dbReference>
<evidence type="ECO:0000256" key="1">
    <source>
        <dbReference type="ARBA" id="ARBA00004123"/>
    </source>
</evidence>
<reference evidence="7 8" key="1">
    <citation type="journal article" date="2023" name="Hortic Res">
        <title>Pangenome of water caltrop reveals structural variations and asymmetric subgenome divergence after allopolyploidization.</title>
        <authorList>
            <person name="Zhang X."/>
            <person name="Chen Y."/>
            <person name="Wang L."/>
            <person name="Yuan Y."/>
            <person name="Fang M."/>
            <person name="Shi L."/>
            <person name="Lu R."/>
            <person name="Comes H.P."/>
            <person name="Ma Y."/>
            <person name="Chen Y."/>
            <person name="Huang G."/>
            <person name="Zhou Y."/>
            <person name="Zheng Z."/>
            <person name="Qiu Y."/>
        </authorList>
    </citation>
    <scope>NUCLEOTIDE SEQUENCE [LARGE SCALE GENOMIC DNA]</scope>
    <source>
        <strain evidence="7">F231</strain>
    </source>
</reference>
<evidence type="ECO:0000256" key="4">
    <source>
        <dbReference type="ARBA" id="ARBA00023242"/>
    </source>
</evidence>
<dbReference type="PANTHER" id="PTHR12565">
    <property type="entry name" value="STEROL REGULATORY ELEMENT-BINDING PROTEIN"/>
    <property type="match status" value="1"/>
</dbReference>
<keyword evidence="8" id="KW-1185">Reference proteome</keyword>
<dbReference type="EMBL" id="JAXQNO010000021">
    <property type="protein sequence ID" value="KAK4769329.1"/>
    <property type="molecule type" value="Genomic_DNA"/>
</dbReference>
<dbReference type="Gene3D" id="4.10.280.10">
    <property type="entry name" value="Helix-loop-helix DNA-binding domain"/>
    <property type="match status" value="1"/>
</dbReference>
<dbReference type="InterPro" id="IPR036638">
    <property type="entry name" value="HLH_DNA-bd_sf"/>
</dbReference>
<dbReference type="CDD" id="cd18919">
    <property type="entry name" value="bHLH_AtBPE_like"/>
    <property type="match status" value="1"/>
</dbReference>
<feature type="compositionally biased region" description="Basic and acidic residues" evidence="5">
    <location>
        <begin position="147"/>
        <end position="161"/>
    </location>
</feature>
<dbReference type="Pfam" id="PF00010">
    <property type="entry name" value="HLH"/>
    <property type="match status" value="1"/>
</dbReference>
<dbReference type="Proteomes" id="UP001346149">
    <property type="component" value="Unassembled WGS sequence"/>
</dbReference>
<keyword evidence="3" id="KW-0804">Transcription</keyword>
<evidence type="ECO:0000256" key="2">
    <source>
        <dbReference type="ARBA" id="ARBA00023015"/>
    </source>
</evidence>
<evidence type="ECO:0000313" key="8">
    <source>
        <dbReference type="Proteomes" id="UP001346149"/>
    </source>
</evidence>
<evidence type="ECO:0000259" key="6">
    <source>
        <dbReference type="PROSITE" id="PS50888"/>
    </source>
</evidence>
<name>A0AAN7KLC2_TRANT</name>
<feature type="compositionally biased region" description="Polar residues" evidence="5">
    <location>
        <begin position="123"/>
        <end position="135"/>
    </location>
</feature>
<organism evidence="7 8">
    <name type="scientific">Trapa natans</name>
    <name type="common">Water chestnut</name>
    <dbReference type="NCBI Taxonomy" id="22666"/>
    <lineage>
        <taxon>Eukaryota</taxon>
        <taxon>Viridiplantae</taxon>
        <taxon>Streptophyta</taxon>
        <taxon>Embryophyta</taxon>
        <taxon>Tracheophyta</taxon>
        <taxon>Spermatophyta</taxon>
        <taxon>Magnoliopsida</taxon>
        <taxon>eudicotyledons</taxon>
        <taxon>Gunneridae</taxon>
        <taxon>Pentapetalae</taxon>
        <taxon>rosids</taxon>
        <taxon>malvids</taxon>
        <taxon>Myrtales</taxon>
        <taxon>Lythraceae</taxon>
        <taxon>Trapa</taxon>
    </lineage>
</organism>
<evidence type="ECO:0000256" key="3">
    <source>
        <dbReference type="ARBA" id="ARBA00023163"/>
    </source>
</evidence>
<dbReference type="PROSITE" id="PS50888">
    <property type="entry name" value="BHLH"/>
    <property type="match status" value="1"/>
</dbReference>
<feature type="domain" description="BHLH" evidence="6">
    <location>
        <begin position="190"/>
        <end position="240"/>
    </location>
</feature>
<dbReference type="GO" id="GO:0003700">
    <property type="term" value="F:DNA-binding transcription factor activity"/>
    <property type="evidence" value="ECO:0007669"/>
    <property type="project" value="TreeGrafter"/>
</dbReference>
<comment type="caution">
    <text evidence="7">The sequence shown here is derived from an EMBL/GenBank/DDBJ whole genome shotgun (WGS) entry which is preliminary data.</text>
</comment>